<keyword evidence="6 8" id="KW-0963">Cytoplasm</keyword>
<proteinExistence type="inferred from homology"/>
<evidence type="ECO:0000256" key="2">
    <source>
        <dbReference type="ARBA" id="ARBA00004667"/>
    </source>
</evidence>
<dbReference type="InterPro" id="IPR004516">
    <property type="entry name" value="HisRS/HisZ"/>
</dbReference>
<evidence type="ECO:0000256" key="8">
    <source>
        <dbReference type="HAMAP-Rule" id="MF_00125"/>
    </source>
</evidence>
<dbReference type="UniPathway" id="UPA00031">
    <property type="reaction ID" value="UER00006"/>
</dbReference>
<evidence type="ECO:0000256" key="4">
    <source>
        <dbReference type="ARBA" id="ARBA00011496"/>
    </source>
</evidence>
<dbReference type="GO" id="GO:0006427">
    <property type="term" value="P:histidyl-tRNA aminoacylation"/>
    <property type="evidence" value="ECO:0007669"/>
    <property type="project" value="TreeGrafter"/>
</dbReference>
<dbReference type="GO" id="GO:0005737">
    <property type="term" value="C:cytoplasm"/>
    <property type="evidence" value="ECO:0007669"/>
    <property type="project" value="UniProtKB-SubCell"/>
</dbReference>
<organism evidence="11 12">
    <name type="scientific">Persephonella hydrogeniphila</name>
    <dbReference type="NCBI Taxonomy" id="198703"/>
    <lineage>
        <taxon>Bacteria</taxon>
        <taxon>Pseudomonadati</taxon>
        <taxon>Aquificota</taxon>
        <taxon>Aquificia</taxon>
        <taxon>Aquificales</taxon>
        <taxon>Hydrogenothermaceae</taxon>
        <taxon>Persephonella</taxon>
    </lineage>
</organism>
<comment type="subcellular location">
    <subcellularLocation>
        <location evidence="1 8">Cytoplasm</location>
    </subcellularLocation>
</comment>
<dbReference type="InterPro" id="IPR004517">
    <property type="entry name" value="HisZ"/>
</dbReference>
<keyword evidence="11" id="KW-0328">Glycosyltransferase</keyword>
<dbReference type="OrthoDB" id="9800814at2"/>
<feature type="binding site" evidence="9">
    <location>
        <position position="108"/>
    </location>
    <ligand>
        <name>L-histidine</name>
        <dbReference type="ChEBI" id="CHEBI:57595"/>
    </ligand>
</feature>
<comment type="function">
    <text evidence="7 8">Required for the first step of histidine biosynthesis. May allow the feedback regulation of ATP phosphoribosyltransferase activity by histidine.</text>
</comment>
<dbReference type="PANTHER" id="PTHR43707:SF1">
    <property type="entry name" value="HISTIDINE--TRNA LIGASE, MITOCHONDRIAL-RELATED"/>
    <property type="match status" value="1"/>
</dbReference>
<keyword evidence="12" id="KW-1185">Reference proteome</keyword>
<dbReference type="PIRSF" id="PIRSF001549">
    <property type="entry name" value="His-tRNA_synth"/>
    <property type="match status" value="1"/>
</dbReference>
<evidence type="ECO:0000256" key="7">
    <source>
        <dbReference type="ARBA" id="ARBA00025246"/>
    </source>
</evidence>
<evidence type="ECO:0000256" key="5">
    <source>
        <dbReference type="ARBA" id="ARBA00020397"/>
    </source>
</evidence>
<dbReference type="Pfam" id="PF13393">
    <property type="entry name" value="tRNA-synt_His"/>
    <property type="match status" value="1"/>
</dbReference>
<dbReference type="RefSeq" id="WP_097001082.1">
    <property type="nucleotide sequence ID" value="NZ_OBEI01000011.1"/>
</dbReference>
<evidence type="ECO:0000313" key="11">
    <source>
        <dbReference type="EMBL" id="SNZ10566.1"/>
    </source>
</evidence>
<feature type="binding site" evidence="9">
    <location>
        <position position="122"/>
    </location>
    <ligand>
        <name>L-histidine</name>
        <dbReference type="ChEBI" id="CHEBI:57595"/>
    </ligand>
</feature>
<feature type="domain" description="Class II Histidinyl-tRNA synthetase (HisRS)-like catalytic core" evidence="10">
    <location>
        <begin position="9"/>
        <end position="312"/>
    </location>
</feature>
<dbReference type="PANTHER" id="PTHR43707">
    <property type="entry name" value="HISTIDYL-TRNA SYNTHETASE"/>
    <property type="match status" value="1"/>
</dbReference>
<dbReference type="GO" id="GO:0000105">
    <property type="term" value="P:L-histidine biosynthetic process"/>
    <property type="evidence" value="ECO:0007669"/>
    <property type="project" value="UniProtKB-UniRule"/>
</dbReference>
<dbReference type="GO" id="GO:0016757">
    <property type="term" value="F:glycosyltransferase activity"/>
    <property type="evidence" value="ECO:0007669"/>
    <property type="project" value="UniProtKB-KW"/>
</dbReference>
<comment type="pathway">
    <text evidence="2 8">Amino-acid biosynthesis; L-histidine biosynthesis; L-histidine from 5-phospho-alpha-D-ribose 1-diphosphate: step 1/9.</text>
</comment>
<evidence type="ECO:0000256" key="6">
    <source>
        <dbReference type="ARBA" id="ARBA00022490"/>
    </source>
</evidence>
<evidence type="ECO:0000256" key="1">
    <source>
        <dbReference type="ARBA" id="ARBA00004496"/>
    </source>
</evidence>
<keyword evidence="8" id="KW-0028">Amino-acid biosynthesis</keyword>
<feature type="binding site" evidence="9">
    <location>
        <position position="126"/>
    </location>
    <ligand>
        <name>L-histidine</name>
        <dbReference type="ChEBI" id="CHEBI:57595"/>
    </ligand>
</feature>
<evidence type="ECO:0000313" key="12">
    <source>
        <dbReference type="Proteomes" id="UP000219036"/>
    </source>
</evidence>
<dbReference type="InterPro" id="IPR045864">
    <property type="entry name" value="aa-tRNA-synth_II/BPL/LPL"/>
</dbReference>
<dbReference type="Proteomes" id="UP000219036">
    <property type="component" value="Unassembled WGS sequence"/>
</dbReference>
<dbReference type="Gene3D" id="3.30.930.10">
    <property type="entry name" value="Bira Bifunctional Protein, Domain 2"/>
    <property type="match status" value="1"/>
</dbReference>
<reference evidence="12" key="1">
    <citation type="submission" date="2017-09" db="EMBL/GenBank/DDBJ databases">
        <authorList>
            <person name="Varghese N."/>
            <person name="Submissions S."/>
        </authorList>
    </citation>
    <scope>NUCLEOTIDE SEQUENCE [LARGE SCALE GENOMIC DNA]</scope>
    <source>
        <strain evidence="12">DSM 15103</strain>
    </source>
</reference>
<accession>A0A285NRV2</accession>
<gene>
    <name evidence="8" type="primary">hisZ</name>
    <name evidence="11" type="ORF">SAMN06265182_1886</name>
</gene>
<keyword evidence="8" id="KW-0368">Histidine biosynthesis</keyword>
<comment type="subunit">
    <text evidence="4 8">Heteromultimer composed of HisG and HisZ subunits.</text>
</comment>
<feature type="binding site" evidence="9">
    <location>
        <begin position="269"/>
        <end position="270"/>
    </location>
    <ligand>
        <name>L-histidine</name>
        <dbReference type="ChEBI" id="CHEBI:57595"/>
    </ligand>
</feature>
<evidence type="ECO:0000256" key="9">
    <source>
        <dbReference type="PIRSR" id="PIRSR001549-1"/>
    </source>
</evidence>
<sequence length="424" mass="49766">MNIDIPAGVRTFSRAETFQIKTILRKITDTFEKWAYEEIKLPYFEYLDVHKKGLDEEIIGKSFKIVDRNTGDILCLRADFTAQIARYFSSLKKKNLPKRYYYTGSIFRYVQPKGENLWERLQTGIELIGSSRLEADAEVIAVASQSLMEIGIDNFQIDINNTKIFNILREYLKISDKEYREFMGFIKRREIFNLKRFISDKKVEKDILDFIVNIPKFQGGIELIKDLSSKYPFIRDALTELEGIYSILQDYGLSKKVVFDIGEPKEFSYYTGIVFEIFVKEFPKPIGQGGRYDSLISKYNGNVPATGFAFDILNIWDYMKEKALITQQNYKDYFIIDLTPDKKNAYRIGKILREKGYKVGRDIIDRPLKESIKFAFENRYRKVIVIGLDSNEKEIYIYSTEEEFERKNINEFLEKIAPKSAKYT</sequence>
<comment type="similarity">
    <text evidence="3 8">Belongs to the class-II aminoacyl-tRNA synthetase family. HisZ subfamily.</text>
</comment>
<name>A0A285NRV2_9AQUI</name>
<dbReference type="GO" id="GO:0004821">
    <property type="term" value="F:histidine-tRNA ligase activity"/>
    <property type="evidence" value="ECO:0007669"/>
    <property type="project" value="TreeGrafter"/>
</dbReference>
<comment type="miscellaneous">
    <text evidence="8">This function is generally fulfilled by the C-terminal part of HisG, which is missing in some bacteria such as this one.</text>
</comment>
<dbReference type="CDD" id="cd00773">
    <property type="entry name" value="HisRS-like_core"/>
    <property type="match status" value="1"/>
</dbReference>
<dbReference type="InterPro" id="IPR041715">
    <property type="entry name" value="HisRS-like_core"/>
</dbReference>
<feature type="binding site" evidence="9">
    <location>
        <begin position="79"/>
        <end position="81"/>
    </location>
    <ligand>
        <name>L-histidine</name>
        <dbReference type="ChEBI" id="CHEBI:57595"/>
    </ligand>
</feature>
<evidence type="ECO:0000256" key="3">
    <source>
        <dbReference type="ARBA" id="ARBA00005539"/>
    </source>
</evidence>
<dbReference type="HAMAP" id="MF_00125">
    <property type="entry name" value="HisZ"/>
    <property type="match status" value="1"/>
</dbReference>
<keyword evidence="11" id="KW-0808">Transferase</keyword>
<dbReference type="SUPFAM" id="SSF55681">
    <property type="entry name" value="Class II aaRS and biotin synthetases"/>
    <property type="match status" value="1"/>
</dbReference>
<protein>
    <recommendedName>
        <fullName evidence="5 8">ATP phosphoribosyltransferase regulatory subunit</fullName>
    </recommendedName>
</protein>
<evidence type="ECO:0000259" key="10">
    <source>
        <dbReference type="Pfam" id="PF13393"/>
    </source>
</evidence>
<dbReference type="EMBL" id="OBEI01000011">
    <property type="protein sequence ID" value="SNZ10566.1"/>
    <property type="molecule type" value="Genomic_DNA"/>
</dbReference>
<dbReference type="AlphaFoldDB" id="A0A285NRV2"/>